<accession>A0A2P6N7Y6</accession>
<evidence type="ECO:0000313" key="1">
    <source>
        <dbReference type="EMBL" id="PRP80064.1"/>
    </source>
</evidence>
<dbReference type="AlphaFoldDB" id="A0A2P6N7Y6"/>
<reference evidence="1 2" key="1">
    <citation type="journal article" date="2018" name="Genome Biol. Evol.">
        <title>Multiple Roots of Fruiting Body Formation in Amoebozoa.</title>
        <authorList>
            <person name="Hillmann F."/>
            <person name="Forbes G."/>
            <person name="Novohradska S."/>
            <person name="Ferling I."/>
            <person name="Riege K."/>
            <person name="Groth M."/>
            <person name="Westermann M."/>
            <person name="Marz M."/>
            <person name="Spaller T."/>
            <person name="Winckler T."/>
            <person name="Schaap P."/>
            <person name="Glockner G."/>
        </authorList>
    </citation>
    <scope>NUCLEOTIDE SEQUENCE [LARGE SCALE GENOMIC DNA]</scope>
    <source>
        <strain evidence="1 2">Jena</strain>
    </source>
</reference>
<dbReference type="AntiFam" id="ANF00010">
    <property type="entry name" value="tRNA translation"/>
</dbReference>
<organism evidence="1 2">
    <name type="scientific">Planoprotostelium fungivorum</name>
    <dbReference type="NCBI Taxonomy" id="1890364"/>
    <lineage>
        <taxon>Eukaryota</taxon>
        <taxon>Amoebozoa</taxon>
        <taxon>Evosea</taxon>
        <taxon>Variosea</taxon>
        <taxon>Cavosteliida</taxon>
        <taxon>Cavosteliaceae</taxon>
        <taxon>Planoprotostelium</taxon>
    </lineage>
</organism>
<dbReference type="Proteomes" id="UP000241769">
    <property type="component" value="Unassembled WGS sequence"/>
</dbReference>
<protein>
    <submittedName>
        <fullName evidence="1">Uncharacterized protein</fullName>
    </submittedName>
</protein>
<gene>
    <name evidence="1" type="ORF">PROFUN_10747</name>
</gene>
<dbReference type="InParanoid" id="A0A2P6N7Y6"/>
<keyword evidence="2" id="KW-1185">Reference proteome</keyword>
<name>A0A2P6N7Y6_9EUKA</name>
<comment type="caution">
    <text evidence="1">The sequence shown here is derived from an EMBL/GenBank/DDBJ whole genome shotgun (WGS) entry which is preliminary data.</text>
</comment>
<dbReference type="OrthoDB" id="8119704at2759"/>
<dbReference type="EMBL" id="MDYQ01000162">
    <property type="protein sequence ID" value="PRP80064.1"/>
    <property type="molecule type" value="Genomic_DNA"/>
</dbReference>
<sequence>MIELVHLAVVARDGELFPTALSHLSSEGAPPRMGARKELQTIVHTAGSLAKCAKASQHVGDVAQMVEHSLSMRGVQGSIPCFSTPFYVTAYEDQGETVFGGPTLFLGGADSRYIASGIRRDDEKVVSTPHDSVHRRNWILSTGREKSL</sequence>
<evidence type="ECO:0000313" key="2">
    <source>
        <dbReference type="Proteomes" id="UP000241769"/>
    </source>
</evidence>
<proteinExistence type="predicted"/>